<dbReference type="Gene3D" id="3.30.50.10">
    <property type="entry name" value="Erythroid Transcription Factor GATA-1, subunit A"/>
    <property type="match status" value="1"/>
</dbReference>
<dbReference type="Proteomes" id="UP001626550">
    <property type="component" value="Unassembled WGS sequence"/>
</dbReference>
<comment type="caution">
    <text evidence="11">The sequence shown here is derived from an EMBL/GenBank/DDBJ whole genome shotgun (WGS) entry which is preliminary data.</text>
</comment>
<accession>A0ABD2QDC3</accession>
<reference evidence="11 12" key="1">
    <citation type="submission" date="2024-11" db="EMBL/GenBank/DDBJ databases">
        <title>Adaptive evolution of stress response genes in parasites aligns with host niche diversity.</title>
        <authorList>
            <person name="Hahn C."/>
            <person name="Resl P."/>
        </authorList>
    </citation>
    <scope>NUCLEOTIDE SEQUENCE [LARGE SCALE GENOMIC DNA]</scope>
    <source>
        <strain evidence="11">EGGRZ-B1_66</strain>
        <tissue evidence="11">Body</tissue>
    </source>
</reference>
<dbReference type="GO" id="GO:0008270">
    <property type="term" value="F:zinc ion binding"/>
    <property type="evidence" value="ECO:0007669"/>
    <property type="project" value="UniProtKB-KW"/>
</dbReference>
<feature type="domain" description="Nuclear receptor" evidence="10">
    <location>
        <begin position="1"/>
        <end position="49"/>
    </location>
</feature>
<evidence type="ECO:0000313" key="11">
    <source>
        <dbReference type="EMBL" id="KAL3317536.1"/>
    </source>
</evidence>
<feature type="compositionally biased region" description="Polar residues" evidence="9">
    <location>
        <begin position="63"/>
        <end position="77"/>
    </location>
</feature>
<dbReference type="EMBL" id="JBJKFK010000370">
    <property type="protein sequence ID" value="KAL3317536.1"/>
    <property type="molecule type" value="Genomic_DNA"/>
</dbReference>
<feature type="region of interest" description="Disordered" evidence="9">
    <location>
        <begin position="53"/>
        <end position="77"/>
    </location>
</feature>
<keyword evidence="6" id="KW-0804">Transcription</keyword>
<proteinExistence type="predicted"/>
<evidence type="ECO:0000256" key="6">
    <source>
        <dbReference type="ARBA" id="ARBA00023163"/>
    </source>
</evidence>
<keyword evidence="8" id="KW-0539">Nucleus</keyword>
<dbReference type="SUPFAM" id="SSF48508">
    <property type="entry name" value="Nuclear receptor ligand-binding domain"/>
    <property type="match status" value="1"/>
</dbReference>
<evidence type="ECO:0000256" key="9">
    <source>
        <dbReference type="SAM" id="MobiDB-lite"/>
    </source>
</evidence>
<dbReference type="Gene3D" id="1.10.565.10">
    <property type="entry name" value="Retinoid X Receptor"/>
    <property type="match status" value="1"/>
</dbReference>
<keyword evidence="3" id="KW-0862">Zinc</keyword>
<dbReference type="PROSITE" id="PS51030">
    <property type="entry name" value="NUCLEAR_REC_DBD_2"/>
    <property type="match status" value="1"/>
</dbReference>
<dbReference type="PANTHER" id="PTHR24085:SF4">
    <property type="entry name" value="NUCLEAR HORMONE RECEPTOR HR38-RELATED"/>
    <property type="match status" value="1"/>
</dbReference>
<evidence type="ECO:0000256" key="8">
    <source>
        <dbReference type="ARBA" id="ARBA00023242"/>
    </source>
</evidence>
<evidence type="ECO:0000256" key="4">
    <source>
        <dbReference type="ARBA" id="ARBA00023015"/>
    </source>
</evidence>
<dbReference type="GO" id="GO:0003677">
    <property type="term" value="F:DNA binding"/>
    <property type="evidence" value="ECO:0007669"/>
    <property type="project" value="UniProtKB-KW"/>
</dbReference>
<evidence type="ECO:0000256" key="3">
    <source>
        <dbReference type="ARBA" id="ARBA00022833"/>
    </source>
</evidence>
<dbReference type="InterPro" id="IPR035500">
    <property type="entry name" value="NHR-like_dom_sf"/>
</dbReference>
<evidence type="ECO:0000313" key="12">
    <source>
        <dbReference type="Proteomes" id="UP001626550"/>
    </source>
</evidence>
<keyword evidence="12" id="KW-1185">Reference proteome</keyword>
<dbReference type="PANTHER" id="PTHR24085">
    <property type="entry name" value="NUCLEAR HORMONE RECEPTOR"/>
    <property type="match status" value="1"/>
</dbReference>
<keyword evidence="2" id="KW-0863">Zinc-finger</keyword>
<keyword evidence="4" id="KW-0805">Transcription regulation</keyword>
<sequence>MIRTIQKNAQYVCLQSKNCIVDKRRRNRCQYCRFQKCLKVGMVKEVVRRDSLKGRRGRLSSKARCQTSSEYPSSVKENSINTQESYYISNSSKFSTDSDNLRKTARDSFFNPRLSMADSAEANSQINSSELTPNNPCNSSCASSSVTLLSMLSKAYEAIDPVHKCYLDMSSSQAHNYEISNSHDGALKPIILKERSAQSENIYLGQFVECLHQSVSLIKRYAELVPGYASMNSKDCDLLLTLHVLDLICFRLALRLARDTCGPLKLEQLASRVGGNQEDELSVAAKTMLQQLFSLNENALDSVAISSRLTSLLTMNGAHSIIDFLASLVPVQSLKDFDLVLFENGVSMTVNQVKNAGFGRWLEELYVYGQRLNFLCSEDMSIVAGLSALILLNFESINGELLASKGSILCRSTWADKHE</sequence>
<evidence type="ECO:0000259" key="10">
    <source>
        <dbReference type="PROSITE" id="PS51030"/>
    </source>
</evidence>
<evidence type="ECO:0000256" key="5">
    <source>
        <dbReference type="ARBA" id="ARBA00023125"/>
    </source>
</evidence>
<dbReference type="SUPFAM" id="SSF57716">
    <property type="entry name" value="Glucocorticoid receptor-like (DNA-binding domain)"/>
    <property type="match status" value="1"/>
</dbReference>
<name>A0ABD2QDC3_9PLAT</name>
<evidence type="ECO:0000256" key="2">
    <source>
        <dbReference type="ARBA" id="ARBA00022771"/>
    </source>
</evidence>
<evidence type="ECO:0000256" key="1">
    <source>
        <dbReference type="ARBA" id="ARBA00022723"/>
    </source>
</evidence>
<keyword evidence="5" id="KW-0238">DNA-binding</keyword>
<keyword evidence="7 11" id="KW-0675">Receptor</keyword>
<dbReference type="AlphaFoldDB" id="A0ABD2QDC3"/>
<keyword evidence="1" id="KW-0479">Metal-binding</keyword>
<organism evidence="11 12">
    <name type="scientific">Cichlidogyrus casuarinus</name>
    <dbReference type="NCBI Taxonomy" id="1844966"/>
    <lineage>
        <taxon>Eukaryota</taxon>
        <taxon>Metazoa</taxon>
        <taxon>Spiralia</taxon>
        <taxon>Lophotrochozoa</taxon>
        <taxon>Platyhelminthes</taxon>
        <taxon>Monogenea</taxon>
        <taxon>Monopisthocotylea</taxon>
        <taxon>Dactylogyridea</taxon>
        <taxon>Ancyrocephalidae</taxon>
        <taxon>Cichlidogyrus</taxon>
    </lineage>
</organism>
<dbReference type="Pfam" id="PF00105">
    <property type="entry name" value="zf-C4"/>
    <property type="match status" value="1"/>
</dbReference>
<evidence type="ECO:0000256" key="7">
    <source>
        <dbReference type="ARBA" id="ARBA00023170"/>
    </source>
</evidence>
<dbReference type="SMART" id="SM00399">
    <property type="entry name" value="ZnF_C4"/>
    <property type="match status" value="1"/>
</dbReference>
<dbReference type="InterPro" id="IPR001628">
    <property type="entry name" value="Znf_hrmn_rcpt"/>
</dbReference>
<protein>
    <submittedName>
        <fullName evidence="11">Nuclear receptor subfamily 4 group A member 2</fullName>
    </submittedName>
</protein>
<gene>
    <name evidence="11" type="primary">NR4A2_2</name>
    <name evidence="11" type="ORF">Ciccas_003812</name>
</gene>
<dbReference type="InterPro" id="IPR013088">
    <property type="entry name" value="Znf_NHR/GATA"/>
</dbReference>